<dbReference type="AlphaFoldDB" id="A0A9K3KJF9"/>
<proteinExistence type="predicted"/>
<accession>A0A9K3KJF9</accession>
<evidence type="ECO:0000313" key="2">
    <source>
        <dbReference type="EMBL" id="KAG7344767.1"/>
    </source>
</evidence>
<protein>
    <recommendedName>
        <fullName evidence="4">Protein kinase domain-containing protein</fullName>
    </recommendedName>
</protein>
<sequence>MSSSEEFSRTKVQAAYGKEISDEVWDEVTSMNLWSSLPSMHAAVVVIREHVAHKDAHKKSMDEMIKKIAELQKRIAEIQTEMDQKEEIKRKKREEEEEEEQRRQLSEQQKRQLLVSNVSEAANDSDSLETFRSRQVAERVCRGGFVCHKMFIEFVKAANRMTDGHESRNEEVMALKRTMDKVKPELDMQYGNILSQRVPNSLFPIHYYSGDEDPKSALAAAMLQFAVRKLQQSQTDAGLLPKVCPSLIVSHRFVVVSTMDPKSTDIIMERPKKEHSRKKIKTSETGNGSETLSTQQSQQSKERVEFGVDILCWFTHRVTEMGSCCLASVAFYHDYDDDALPGREAKADMCASNIQILHRKPCLCVDIVGCNDISSWIISVCALVKREYPHRRKKPLWERSLLYQGSGTAAFVRVASGLLAALAYFPQTMQDFGTRLGPVVGVVDGKVFKGYDDQSTSGAPNMDLIREFVDEKAQLWTSEDYDKLAIVEMCYHESEWNDPTSVTSFISILEKLQKLHGKGLVHGDIRLRNLLSTGHIVDFDFVGLEYYPQGLNHLTTDGSRHKEVDDAIVWERVHWLQPVKEHDTYSMAQVMKLFQVEEEGQWWEEATMEVENGNLDVAVEILRNHGNNVAHLKEDVRL</sequence>
<feature type="region of interest" description="Disordered" evidence="1">
    <location>
        <begin position="82"/>
        <end position="119"/>
    </location>
</feature>
<dbReference type="Proteomes" id="UP000693970">
    <property type="component" value="Unassembled WGS sequence"/>
</dbReference>
<evidence type="ECO:0008006" key="4">
    <source>
        <dbReference type="Google" id="ProtNLM"/>
    </source>
</evidence>
<keyword evidence="3" id="KW-1185">Reference proteome</keyword>
<evidence type="ECO:0000313" key="3">
    <source>
        <dbReference type="Proteomes" id="UP000693970"/>
    </source>
</evidence>
<organism evidence="2 3">
    <name type="scientific">Nitzschia inconspicua</name>
    <dbReference type="NCBI Taxonomy" id="303405"/>
    <lineage>
        <taxon>Eukaryota</taxon>
        <taxon>Sar</taxon>
        <taxon>Stramenopiles</taxon>
        <taxon>Ochrophyta</taxon>
        <taxon>Bacillariophyta</taxon>
        <taxon>Bacillariophyceae</taxon>
        <taxon>Bacillariophycidae</taxon>
        <taxon>Bacillariales</taxon>
        <taxon>Bacillariaceae</taxon>
        <taxon>Nitzschia</taxon>
    </lineage>
</organism>
<feature type="region of interest" description="Disordered" evidence="1">
    <location>
        <begin position="268"/>
        <end position="298"/>
    </location>
</feature>
<gene>
    <name evidence="2" type="ORF">IV203_032298</name>
</gene>
<evidence type="ECO:0000256" key="1">
    <source>
        <dbReference type="SAM" id="MobiDB-lite"/>
    </source>
</evidence>
<comment type="caution">
    <text evidence="2">The sequence shown here is derived from an EMBL/GenBank/DDBJ whole genome shotgun (WGS) entry which is preliminary data.</text>
</comment>
<feature type="compositionally biased region" description="Low complexity" evidence="1">
    <location>
        <begin position="289"/>
        <end position="298"/>
    </location>
</feature>
<reference evidence="2" key="1">
    <citation type="journal article" date="2021" name="Sci. Rep.">
        <title>Diploid genomic architecture of Nitzschia inconspicua, an elite biomass production diatom.</title>
        <authorList>
            <person name="Oliver A."/>
            <person name="Podell S."/>
            <person name="Pinowska A."/>
            <person name="Traller J.C."/>
            <person name="Smith S.R."/>
            <person name="McClure R."/>
            <person name="Beliaev A."/>
            <person name="Bohutskyi P."/>
            <person name="Hill E.A."/>
            <person name="Rabines A."/>
            <person name="Zheng H."/>
            <person name="Allen L.Z."/>
            <person name="Kuo A."/>
            <person name="Grigoriev I.V."/>
            <person name="Allen A.E."/>
            <person name="Hazlebeck D."/>
            <person name="Allen E.E."/>
        </authorList>
    </citation>
    <scope>NUCLEOTIDE SEQUENCE</scope>
    <source>
        <strain evidence="2">Hildebrandi</strain>
    </source>
</reference>
<dbReference type="EMBL" id="JAGRRH010000022">
    <property type="protein sequence ID" value="KAG7344767.1"/>
    <property type="molecule type" value="Genomic_DNA"/>
</dbReference>
<feature type="compositionally biased region" description="Basic and acidic residues" evidence="1">
    <location>
        <begin position="100"/>
        <end position="110"/>
    </location>
</feature>
<name>A0A9K3KJF9_9STRA</name>
<reference evidence="2" key="2">
    <citation type="submission" date="2021-04" db="EMBL/GenBank/DDBJ databases">
        <authorList>
            <person name="Podell S."/>
        </authorList>
    </citation>
    <scope>NUCLEOTIDE SEQUENCE</scope>
    <source>
        <strain evidence="2">Hildebrandi</strain>
    </source>
</reference>